<evidence type="ECO:0000256" key="2">
    <source>
        <dbReference type="SAM" id="Phobius"/>
    </source>
</evidence>
<keyword evidence="5" id="KW-1185">Reference proteome</keyword>
<dbReference type="GO" id="GO:0004175">
    <property type="term" value="F:endopeptidase activity"/>
    <property type="evidence" value="ECO:0007669"/>
    <property type="project" value="UniProtKB-ARBA"/>
</dbReference>
<dbReference type="EMBL" id="MIJY01000043">
    <property type="protein sequence ID" value="OEG10697.1"/>
    <property type="molecule type" value="Genomic_DNA"/>
</dbReference>
<evidence type="ECO:0000313" key="4">
    <source>
        <dbReference type="EMBL" id="OEG10697.1"/>
    </source>
</evidence>
<evidence type="ECO:0000259" key="3">
    <source>
        <dbReference type="Pfam" id="PF02517"/>
    </source>
</evidence>
<evidence type="ECO:0000313" key="5">
    <source>
        <dbReference type="Proteomes" id="UP000095094"/>
    </source>
</evidence>
<accession>A0A1E5GDF1</accession>
<dbReference type="OrthoDB" id="2311705at2"/>
<feature type="transmembrane region" description="Helical" evidence="2">
    <location>
        <begin position="210"/>
        <end position="229"/>
    </location>
</feature>
<dbReference type="PANTHER" id="PTHR36435">
    <property type="entry name" value="SLR1288 PROTEIN"/>
    <property type="match status" value="1"/>
</dbReference>
<dbReference type="InterPro" id="IPR003675">
    <property type="entry name" value="Rce1/LyrA-like_dom"/>
</dbReference>
<keyword evidence="2" id="KW-1133">Transmembrane helix</keyword>
<protein>
    <recommendedName>
        <fullName evidence="3">CAAX prenyl protease 2/Lysostaphin resistance protein A-like domain-containing protein</fullName>
    </recommendedName>
</protein>
<evidence type="ECO:0000256" key="1">
    <source>
        <dbReference type="ARBA" id="ARBA00009067"/>
    </source>
</evidence>
<feature type="transmembrane region" description="Helical" evidence="2">
    <location>
        <begin position="160"/>
        <end position="179"/>
    </location>
</feature>
<dbReference type="Pfam" id="PF02517">
    <property type="entry name" value="Rce1-like"/>
    <property type="match status" value="1"/>
</dbReference>
<comment type="caution">
    <text evidence="4">The sequence shown here is derived from an EMBL/GenBank/DDBJ whole genome shotgun (WGS) entry which is preliminary data.</text>
</comment>
<comment type="similarity">
    <text evidence="1">Belongs to the UPF0177 family.</text>
</comment>
<dbReference type="PANTHER" id="PTHR36435:SF1">
    <property type="entry name" value="CAAX AMINO TERMINAL PROTEASE FAMILY PROTEIN"/>
    <property type="match status" value="1"/>
</dbReference>
<feature type="transmembrane region" description="Helical" evidence="2">
    <location>
        <begin position="103"/>
        <end position="128"/>
    </location>
</feature>
<dbReference type="AlphaFoldDB" id="A0A1E5GDF1"/>
<dbReference type="InterPro" id="IPR052710">
    <property type="entry name" value="CAAX_protease"/>
</dbReference>
<feature type="transmembrane region" description="Helical" evidence="2">
    <location>
        <begin position="34"/>
        <end position="55"/>
    </location>
</feature>
<keyword evidence="2" id="KW-0472">Membrane</keyword>
<name>A0A1E5GDF1_9ENTE</name>
<proteinExistence type="inferred from homology"/>
<feature type="transmembrane region" description="Helical" evidence="2">
    <location>
        <begin position="186"/>
        <end position="204"/>
    </location>
</feature>
<keyword evidence="2" id="KW-0812">Transmembrane</keyword>
<dbReference type="RefSeq" id="WP_069664478.1">
    <property type="nucleotide sequence ID" value="NZ_JBHUJJ010000001.1"/>
</dbReference>
<feature type="transmembrane region" description="Helical" evidence="2">
    <location>
        <begin position="76"/>
        <end position="97"/>
    </location>
</feature>
<feature type="transmembrane region" description="Helical" evidence="2">
    <location>
        <begin position="135"/>
        <end position="154"/>
    </location>
</feature>
<reference evidence="5" key="1">
    <citation type="submission" date="2016-09" db="EMBL/GenBank/DDBJ databases">
        <authorList>
            <person name="Gulvik C.A."/>
        </authorList>
    </citation>
    <scope>NUCLEOTIDE SEQUENCE [LARGE SCALE GENOMIC DNA]</scope>
    <source>
        <strain evidence="5">LMG 8895</strain>
    </source>
</reference>
<gene>
    <name evidence="4" type="ORF">BCR25_09565</name>
</gene>
<sequence>MNKIYFKLLGLSLGLTIIISLFSATSIFLKMDDNGIIMFQIAAFLSLAILLFFYMKKKDSTLKQFGFEKTSISKSVFGFIALIILIQPITLGINFSLPFLTLLLIIIQMILVGFVEESLFRAIFFYFLKDEQPKVYLLFSSIVFGLLHIASGLNPETAPLLVFLQIVNALLLGAIFAILYYSLKSIYLVIAFHSLFNIFASVTLESSLQRNLVAVSILTICYIVFLIYYTKIVFFLKK</sequence>
<dbReference type="GO" id="GO:0080120">
    <property type="term" value="P:CAAX-box protein maturation"/>
    <property type="evidence" value="ECO:0007669"/>
    <property type="project" value="UniProtKB-ARBA"/>
</dbReference>
<dbReference type="Proteomes" id="UP000095094">
    <property type="component" value="Unassembled WGS sequence"/>
</dbReference>
<feature type="domain" description="CAAX prenyl protease 2/Lysostaphin resistance protein A-like" evidence="3">
    <location>
        <begin position="100"/>
        <end position="199"/>
    </location>
</feature>
<organism evidence="4 5">
    <name type="scientific">Enterococcus termitis</name>
    <dbReference type="NCBI Taxonomy" id="332950"/>
    <lineage>
        <taxon>Bacteria</taxon>
        <taxon>Bacillati</taxon>
        <taxon>Bacillota</taxon>
        <taxon>Bacilli</taxon>
        <taxon>Lactobacillales</taxon>
        <taxon>Enterococcaceae</taxon>
        <taxon>Enterococcus</taxon>
    </lineage>
</organism>